<comment type="caution">
    <text evidence="2">The sequence shown here is derived from an EMBL/GenBank/DDBJ whole genome shotgun (WGS) entry which is preliminary data.</text>
</comment>
<keyword evidence="3" id="KW-1185">Reference proteome</keyword>
<dbReference type="PANTHER" id="PTHR10773:SF19">
    <property type="match status" value="1"/>
</dbReference>
<evidence type="ECO:0000313" key="2">
    <source>
        <dbReference type="EMBL" id="CAH2211113.1"/>
    </source>
</evidence>
<dbReference type="EMBL" id="CAKXAJ010009269">
    <property type="protein sequence ID" value="CAH2211113.1"/>
    <property type="molecule type" value="Genomic_DNA"/>
</dbReference>
<name>A0A8S4QKZ3_9NEOP</name>
<protein>
    <submittedName>
        <fullName evidence="2">Jg5609 protein</fullName>
    </submittedName>
</protein>
<feature type="region of interest" description="Disordered" evidence="1">
    <location>
        <begin position="1"/>
        <end position="94"/>
    </location>
</feature>
<reference evidence="2" key="1">
    <citation type="submission" date="2022-03" db="EMBL/GenBank/DDBJ databases">
        <authorList>
            <person name="Lindestad O."/>
        </authorList>
    </citation>
    <scope>NUCLEOTIDE SEQUENCE</scope>
</reference>
<dbReference type="AlphaFoldDB" id="A0A8S4QKZ3"/>
<dbReference type="OrthoDB" id="6922921at2759"/>
<sequence length="366" mass="42428">MDNMEAGTSSNIENTMQDIFGVDEEDPYQDSGSEYLPSRSPSPTPLDLIDILEDNHSQNNQDPQNDQEQRKPRKRVRQPHKWKKNIRKAKRARGEEYVNAKGKTVPSKNINTDIPCRCGLKCHDKVGAAQQKALFDRFYAMESFTLQSSYLFSLVKVLPKKRCSFLTDRRQTESRRSNTRVYTIPNSDGLYTTVCKEFFKKVFAVSDGRISRVLKTKLSIPTPPIDRRGKHVPVNKTSEEKVQKVKTFIDKFPKYESHYTLHKSMNRRFLAPDLSLPKMYSMYCDNISESEKVSDFMFRKIFNEQFNLSFHAPVSDSCKKCDNLKIKIDAAHSLEEKYQLELQKKLHLSKADSAKDNYKKDKNLAK</sequence>
<feature type="non-terminal residue" evidence="2">
    <location>
        <position position="1"/>
    </location>
</feature>
<dbReference type="Proteomes" id="UP000838756">
    <property type="component" value="Unassembled WGS sequence"/>
</dbReference>
<evidence type="ECO:0000313" key="3">
    <source>
        <dbReference type="Proteomes" id="UP000838756"/>
    </source>
</evidence>
<organism evidence="2 3">
    <name type="scientific">Pararge aegeria aegeria</name>
    <dbReference type="NCBI Taxonomy" id="348720"/>
    <lineage>
        <taxon>Eukaryota</taxon>
        <taxon>Metazoa</taxon>
        <taxon>Ecdysozoa</taxon>
        <taxon>Arthropoda</taxon>
        <taxon>Hexapoda</taxon>
        <taxon>Insecta</taxon>
        <taxon>Pterygota</taxon>
        <taxon>Neoptera</taxon>
        <taxon>Endopterygota</taxon>
        <taxon>Lepidoptera</taxon>
        <taxon>Glossata</taxon>
        <taxon>Ditrysia</taxon>
        <taxon>Papilionoidea</taxon>
        <taxon>Nymphalidae</taxon>
        <taxon>Satyrinae</taxon>
        <taxon>Satyrini</taxon>
        <taxon>Parargina</taxon>
        <taxon>Pararge</taxon>
    </lineage>
</organism>
<proteinExistence type="predicted"/>
<feature type="compositionally biased region" description="Low complexity" evidence="1">
    <location>
        <begin position="57"/>
        <end position="66"/>
    </location>
</feature>
<feature type="compositionally biased region" description="Basic residues" evidence="1">
    <location>
        <begin position="71"/>
        <end position="91"/>
    </location>
</feature>
<gene>
    <name evidence="2" type="primary">jg5609</name>
    <name evidence="2" type="ORF">PAEG_LOCUS2950</name>
</gene>
<accession>A0A8S4QKZ3</accession>
<evidence type="ECO:0000256" key="1">
    <source>
        <dbReference type="SAM" id="MobiDB-lite"/>
    </source>
</evidence>
<dbReference type="PANTHER" id="PTHR10773">
    <property type="entry name" value="DNA-DIRECTED RNA POLYMERASES I, II, AND III SUBUNIT RPABC2"/>
    <property type="match status" value="1"/>
</dbReference>
<feature type="compositionally biased region" description="Polar residues" evidence="1">
    <location>
        <begin position="1"/>
        <end position="17"/>
    </location>
</feature>